<evidence type="ECO:0000256" key="3">
    <source>
        <dbReference type="ARBA" id="ARBA00022842"/>
    </source>
</evidence>
<reference evidence="7 8" key="1">
    <citation type="journal article" date="2015" name="Int. J. Syst. Evol. Microbiol.">
        <title>Erwinia iniecta sp. nov., isolated from Russian wheat aphids (Diuraphis noxia).</title>
        <authorList>
            <person name="Campillo T."/>
            <person name="Luna E."/>
            <person name="Portier P."/>
            <person name="Fischer-Le Saux M."/>
            <person name="Lapitan N."/>
            <person name="Tisserat N.A."/>
            <person name="Leach J.E."/>
        </authorList>
    </citation>
    <scope>NUCLEOTIDE SEQUENCE [LARGE SCALE GENOMIC DNA]</scope>
    <source>
        <strain evidence="5 8">B120</strain>
        <strain evidence="6 7">B149</strain>
    </source>
</reference>
<dbReference type="Gene3D" id="3.20.20.60">
    <property type="entry name" value="Phosphoenolpyruvate-binding domains"/>
    <property type="match status" value="1"/>
</dbReference>
<evidence type="ECO:0000256" key="1">
    <source>
        <dbReference type="ARBA" id="ARBA00001946"/>
    </source>
</evidence>
<feature type="binding site" evidence="4">
    <location>
        <position position="169"/>
    </location>
    <ligand>
        <name>Mg(2+)</name>
        <dbReference type="ChEBI" id="CHEBI:18420"/>
    </ligand>
</feature>
<dbReference type="GO" id="GO:0006107">
    <property type="term" value="P:oxaloacetate metabolic process"/>
    <property type="evidence" value="ECO:0007669"/>
    <property type="project" value="TreeGrafter"/>
</dbReference>
<dbReference type="GO" id="GO:0003824">
    <property type="term" value="F:catalytic activity"/>
    <property type="evidence" value="ECO:0007669"/>
    <property type="project" value="InterPro"/>
</dbReference>
<dbReference type="EMBL" id="JRXE01000008">
    <property type="protein sequence ID" value="KOC90803.1"/>
    <property type="molecule type" value="Genomic_DNA"/>
</dbReference>
<proteinExistence type="predicted"/>
<dbReference type="Proteomes" id="UP000036851">
    <property type="component" value="Unassembled WGS sequence"/>
</dbReference>
<organism evidence="5 8">
    <name type="scientific">Winslowiella iniecta</name>
    <dbReference type="NCBI Taxonomy" id="1560201"/>
    <lineage>
        <taxon>Bacteria</taxon>
        <taxon>Pseudomonadati</taxon>
        <taxon>Pseudomonadota</taxon>
        <taxon>Gammaproteobacteria</taxon>
        <taxon>Enterobacterales</taxon>
        <taxon>Erwiniaceae</taxon>
        <taxon>Winslowiella</taxon>
    </lineage>
</organism>
<dbReference type="InterPro" id="IPR015813">
    <property type="entry name" value="Pyrv/PenolPyrv_kinase-like_dom"/>
</dbReference>
<evidence type="ECO:0000313" key="6">
    <source>
        <dbReference type="EMBL" id="KOC94228.1"/>
    </source>
</evidence>
<comment type="cofactor">
    <cofactor evidence="1">
        <name>Mg(2+)</name>
        <dbReference type="ChEBI" id="CHEBI:18420"/>
    </cofactor>
</comment>
<evidence type="ECO:0000313" key="8">
    <source>
        <dbReference type="Proteomes" id="UP000037088"/>
    </source>
</evidence>
<sequence length="318" mass="35338">MDHRLSPWRLGATLYMPAVRSDIADAILNNKIAGLRSLVICLEDAVSDADVPLALSNLQQLLSQLAEAKNATGHDHWPLVFIRPRHAEMGEQLISGMDLSAVDGLVLPKFTLQSLPVWWRIIQETHLCMMPTLETEEVFDVLQMRELAVTLQSHACYERIIALRIGGNDLMNVVSLRRSRNFTLYDSPMGYVIKMLVAVFSSRDFSLTAPVCEHIDDHQIMDQELALDMAHGLVGKTAIHPNQIGKIEQALMVTATDHADALRILNSTQAVFKSQGAMCEPATHRRWASGILARAQVYGIAAEKSQEGIRLMKANPNN</sequence>
<dbReference type="Proteomes" id="UP000037088">
    <property type="component" value="Unassembled WGS sequence"/>
</dbReference>
<evidence type="ECO:0000256" key="2">
    <source>
        <dbReference type="ARBA" id="ARBA00022723"/>
    </source>
</evidence>
<protein>
    <submittedName>
        <fullName evidence="5">ATP synthase</fullName>
    </submittedName>
</protein>
<dbReference type="RefSeq" id="WP_052898551.1">
    <property type="nucleotide sequence ID" value="NZ_JRXE01000008.1"/>
</dbReference>
<evidence type="ECO:0000313" key="7">
    <source>
        <dbReference type="Proteomes" id="UP000036851"/>
    </source>
</evidence>
<dbReference type="OrthoDB" id="348111at2"/>
<dbReference type="PANTHER" id="PTHR32308:SF10">
    <property type="entry name" value="CITRATE LYASE SUBUNIT BETA"/>
    <property type="match status" value="1"/>
</dbReference>
<dbReference type="Pfam" id="PF15617">
    <property type="entry name" value="C-C_Bond_Lyase"/>
    <property type="match status" value="1"/>
</dbReference>
<comment type="caution">
    <text evidence="5">The sequence shown here is derived from an EMBL/GenBank/DDBJ whole genome shotgun (WGS) entry which is preliminary data.</text>
</comment>
<dbReference type="InterPro" id="IPR040442">
    <property type="entry name" value="Pyrv_kinase-like_dom_sf"/>
</dbReference>
<accession>A0A0L7T629</accession>
<dbReference type="SUPFAM" id="SSF51621">
    <property type="entry name" value="Phosphoenolpyruvate/pyruvate domain"/>
    <property type="match status" value="1"/>
</dbReference>
<keyword evidence="2 4" id="KW-0479">Metal-binding</keyword>
<dbReference type="PATRIC" id="fig|1560201.3.peg.1483"/>
<dbReference type="InterPro" id="IPR011206">
    <property type="entry name" value="Citrate_lyase_beta/mcl1/mcl2"/>
</dbReference>
<evidence type="ECO:0000313" key="5">
    <source>
        <dbReference type="EMBL" id="KOC90803.1"/>
    </source>
</evidence>
<keyword evidence="3 4" id="KW-0460">Magnesium</keyword>
<dbReference type="PIRSF" id="PIRSF015582">
    <property type="entry name" value="Cit_lyase_B"/>
    <property type="match status" value="1"/>
</dbReference>
<dbReference type="InterPro" id="IPR039480">
    <property type="entry name" value="C-C_Bond_Lyase-like"/>
</dbReference>
<dbReference type="STRING" id="1560201.NG42_06960"/>
<gene>
    <name evidence="5" type="ORF">NG42_06960</name>
    <name evidence="6" type="ORF">NG43_06035</name>
</gene>
<keyword evidence="8" id="KW-1185">Reference proteome</keyword>
<dbReference type="GO" id="GO:0000287">
    <property type="term" value="F:magnesium ion binding"/>
    <property type="evidence" value="ECO:0007669"/>
    <property type="project" value="TreeGrafter"/>
</dbReference>
<dbReference type="AlphaFoldDB" id="A0A0L7T629"/>
<dbReference type="PANTHER" id="PTHR32308">
    <property type="entry name" value="LYASE BETA SUBUNIT, PUTATIVE (AFU_ORTHOLOGUE AFUA_4G13030)-RELATED"/>
    <property type="match status" value="1"/>
</dbReference>
<evidence type="ECO:0000256" key="4">
    <source>
        <dbReference type="PIRSR" id="PIRSR015582-2"/>
    </source>
</evidence>
<name>A0A0L7T629_9GAMM</name>
<dbReference type="EMBL" id="JRXF01000007">
    <property type="protein sequence ID" value="KOC94228.1"/>
    <property type="molecule type" value="Genomic_DNA"/>
</dbReference>